<protein>
    <submittedName>
        <fullName evidence="2">Uncharacterized protein</fullName>
    </submittedName>
</protein>
<keyword evidence="3" id="KW-1185">Reference proteome</keyword>
<feature type="region of interest" description="Disordered" evidence="1">
    <location>
        <begin position="42"/>
        <end position="109"/>
    </location>
</feature>
<feature type="compositionally biased region" description="Basic residues" evidence="1">
    <location>
        <begin position="89"/>
        <end position="98"/>
    </location>
</feature>
<evidence type="ECO:0000256" key="1">
    <source>
        <dbReference type="SAM" id="MobiDB-lite"/>
    </source>
</evidence>
<feature type="compositionally biased region" description="Basic and acidic residues" evidence="1">
    <location>
        <begin position="99"/>
        <end position="109"/>
    </location>
</feature>
<evidence type="ECO:0000313" key="3">
    <source>
        <dbReference type="Proteomes" id="UP001174936"/>
    </source>
</evidence>
<comment type="caution">
    <text evidence="2">The sequence shown here is derived from an EMBL/GenBank/DDBJ whole genome shotgun (WGS) entry which is preliminary data.</text>
</comment>
<feature type="compositionally biased region" description="Polar residues" evidence="1">
    <location>
        <begin position="47"/>
        <end position="68"/>
    </location>
</feature>
<organism evidence="2 3">
    <name type="scientific">Cercophora newfieldiana</name>
    <dbReference type="NCBI Taxonomy" id="92897"/>
    <lineage>
        <taxon>Eukaryota</taxon>
        <taxon>Fungi</taxon>
        <taxon>Dikarya</taxon>
        <taxon>Ascomycota</taxon>
        <taxon>Pezizomycotina</taxon>
        <taxon>Sordariomycetes</taxon>
        <taxon>Sordariomycetidae</taxon>
        <taxon>Sordariales</taxon>
        <taxon>Lasiosphaeriaceae</taxon>
        <taxon>Cercophora</taxon>
    </lineage>
</organism>
<dbReference type="Proteomes" id="UP001174936">
    <property type="component" value="Unassembled WGS sequence"/>
</dbReference>
<dbReference type="EMBL" id="JAULSV010000006">
    <property type="protein sequence ID" value="KAK0641253.1"/>
    <property type="molecule type" value="Genomic_DNA"/>
</dbReference>
<sequence length="199" mass="22333">METLVVMLFAAPCFRSSPVQVIIDSFQQGVVDRYAIESRHVVGSPLDPNSKSSSPTTLVIPSHPSISALNPIRGTRRLGRPSPNDRQVHSRNGRKSPRVPREGGQTHRDGPASVLVRLVRWFALKKGIRYCELIIDLRERNDEQKLVDHIRTLDKSPMRVTKTKPTYTVGSFYQTDRQTDGLYFAHAPIIAGISFSWAS</sequence>
<proteinExistence type="predicted"/>
<name>A0AA39XVX5_9PEZI</name>
<dbReference type="AlphaFoldDB" id="A0AA39XVX5"/>
<gene>
    <name evidence="2" type="ORF">B0T16DRAFT_212346</name>
</gene>
<reference evidence="2" key="1">
    <citation type="submission" date="2023-06" db="EMBL/GenBank/DDBJ databases">
        <title>Genome-scale phylogeny and comparative genomics of the fungal order Sordariales.</title>
        <authorList>
            <consortium name="Lawrence Berkeley National Laboratory"/>
            <person name="Hensen N."/>
            <person name="Bonometti L."/>
            <person name="Westerberg I."/>
            <person name="Brannstrom I.O."/>
            <person name="Guillou S."/>
            <person name="Cros-Aarteil S."/>
            <person name="Calhoun S."/>
            <person name="Haridas S."/>
            <person name="Kuo A."/>
            <person name="Mondo S."/>
            <person name="Pangilinan J."/>
            <person name="Riley R."/>
            <person name="Labutti K."/>
            <person name="Andreopoulos B."/>
            <person name="Lipzen A."/>
            <person name="Chen C."/>
            <person name="Yanf M."/>
            <person name="Daum C."/>
            <person name="Ng V."/>
            <person name="Clum A."/>
            <person name="Steindorff A."/>
            <person name="Ohm R."/>
            <person name="Martin F."/>
            <person name="Silar P."/>
            <person name="Natvig D."/>
            <person name="Lalanne C."/>
            <person name="Gautier V."/>
            <person name="Ament-Velasquez S.L."/>
            <person name="Kruys A."/>
            <person name="Hutchinson M.I."/>
            <person name="Powell A.J."/>
            <person name="Barry K."/>
            <person name="Miller A.N."/>
            <person name="Grigoriev I.V."/>
            <person name="Debuchy R."/>
            <person name="Gladieux P."/>
            <person name="Thoren M.H."/>
            <person name="Johannesson H."/>
        </authorList>
    </citation>
    <scope>NUCLEOTIDE SEQUENCE</scope>
    <source>
        <strain evidence="2">SMH2532-1</strain>
    </source>
</reference>
<evidence type="ECO:0000313" key="2">
    <source>
        <dbReference type="EMBL" id="KAK0641253.1"/>
    </source>
</evidence>
<accession>A0AA39XVX5</accession>